<evidence type="ECO:0000313" key="3">
    <source>
        <dbReference type="Proteomes" id="UP000199039"/>
    </source>
</evidence>
<dbReference type="NCBIfam" id="NF006743">
    <property type="entry name" value="PRK09270.1-2"/>
    <property type="match status" value="1"/>
</dbReference>
<protein>
    <submittedName>
        <fullName evidence="2">Panthothenate kinase</fullName>
    </submittedName>
</protein>
<gene>
    <name evidence="2" type="ORF">SAMN05216410_1597</name>
</gene>
<proteinExistence type="predicted"/>
<evidence type="ECO:0000259" key="1">
    <source>
        <dbReference type="Pfam" id="PF00485"/>
    </source>
</evidence>
<accession>A0A1G6KIH5</accession>
<reference evidence="2 3" key="1">
    <citation type="submission" date="2016-09" db="EMBL/GenBank/DDBJ databases">
        <authorList>
            <person name="Capua I."/>
            <person name="De Benedictis P."/>
            <person name="Joannis T."/>
            <person name="Lombin L.H."/>
            <person name="Cattoli G."/>
        </authorList>
    </citation>
    <scope>NUCLEOTIDE SEQUENCE [LARGE SCALE GENOMIC DNA]</scope>
    <source>
        <strain evidence="2 3">ISLP-3</strain>
    </source>
</reference>
<keyword evidence="2" id="KW-0808">Transferase</keyword>
<name>A0A1G6KIH5_9MICO</name>
<dbReference type="InterPro" id="IPR027417">
    <property type="entry name" value="P-loop_NTPase"/>
</dbReference>
<dbReference type="InterPro" id="IPR006083">
    <property type="entry name" value="PRK/URK"/>
</dbReference>
<dbReference type="RefSeq" id="WP_245700933.1">
    <property type="nucleotide sequence ID" value="NZ_FMYH01000002.1"/>
</dbReference>
<dbReference type="EMBL" id="FMYH01000002">
    <property type="protein sequence ID" value="SDC30365.1"/>
    <property type="molecule type" value="Genomic_DNA"/>
</dbReference>
<feature type="domain" description="Phosphoribulokinase/uridine kinase" evidence="1">
    <location>
        <begin position="45"/>
        <end position="192"/>
    </location>
</feature>
<evidence type="ECO:0000313" key="2">
    <source>
        <dbReference type="EMBL" id="SDC30365.1"/>
    </source>
</evidence>
<keyword evidence="3" id="KW-1185">Reference proteome</keyword>
<dbReference type="Pfam" id="PF00485">
    <property type="entry name" value="PRK"/>
    <property type="match status" value="1"/>
</dbReference>
<dbReference type="AlphaFoldDB" id="A0A1G6KIH5"/>
<dbReference type="Proteomes" id="UP000199039">
    <property type="component" value="Unassembled WGS sequence"/>
</dbReference>
<dbReference type="SUPFAM" id="SSF52540">
    <property type="entry name" value="P-loop containing nucleoside triphosphate hydrolases"/>
    <property type="match status" value="1"/>
</dbReference>
<dbReference type="GO" id="GO:0005524">
    <property type="term" value="F:ATP binding"/>
    <property type="evidence" value="ECO:0007669"/>
    <property type="project" value="InterPro"/>
</dbReference>
<dbReference type="GO" id="GO:0016301">
    <property type="term" value="F:kinase activity"/>
    <property type="evidence" value="ECO:0007669"/>
    <property type="project" value="UniProtKB-KW"/>
</dbReference>
<keyword evidence="2" id="KW-0418">Kinase</keyword>
<dbReference type="Gene3D" id="3.40.50.300">
    <property type="entry name" value="P-loop containing nucleotide triphosphate hydrolases"/>
    <property type="match status" value="1"/>
</dbReference>
<dbReference type="PANTHER" id="PTHR10285">
    <property type="entry name" value="URIDINE KINASE"/>
    <property type="match status" value="1"/>
</dbReference>
<sequence length="229" mass="24421">MTEQLQPVYAPDDLLSRVQALLAAARPDQAAPPDSSGVRPPRILVGIAGPPGCGKSTLAAGLVGALNAAGTTATCVPMDGFHLAGAELARLGRQDRKGAPDTFDAAGFVNLLTRLRSRTETVYAPSFDRDLEEPIAGAIAVDPCVEVVVTEGNYLLLDDGPWARVRTLLDETWYLDLPDDVRVERLVARHVRHGRTQAAARAWTLGPDQGNADLVAATRTRRDAAVRGR</sequence>
<organism evidence="2 3">
    <name type="scientific">Sanguibacter gelidistatuariae</name>
    <dbReference type="NCBI Taxonomy" id="1814289"/>
    <lineage>
        <taxon>Bacteria</taxon>
        <taxon>Bacillati</taxon>
        <taxon>Actinomycetota</taxon>
        <taxon>Actinomycetes</taxon>
        <taxon>Micrococcales</taxon>
        <taxon>Sanguibacteraceae</taxon>
        <taxon>Sanguibacter</taxon>
    </lineage>
</organism>
<dbReference type="STRING" id="1814289.SAMN05216410_1597"/>